<dbReference type="GeneID" id="4907063"/>
<dbReference type="RefSeq" id="WP_011839159.1">
    <property type="nucleotide sequence ID" value="NC_009033.1"/>
</dbReference>
<protein>
    <submittedName>
        <fullName evidence="2">Uncharacterized protein</fullName>
    </submittedName>
</protein>
<evidence type="ECO:0000313" key="3">
    <source>
        <dbReference type="Proteomes" id="UP000000254"/>
    </source>
</evidence>
<feature type="transmembrane region" description="Helical" evidence="1">
    <location>
        <begin position="12"/>
        <end position="35"/>
    </location>
</feature>
<keyword evidence="3" id="KW-1185">Reference proteome</keyword>
<feature type="transmembrane region" description="Helical" evidence="1">
    <location>
        <begin position="204"/>
        <end position="223"/>
    </location>
</feature>
<sequence>MKILKHPNLVITVLKGIYLLAIITIIVSLIIPVSMNASIPSYKKNFKQSGDEFGILILSPEDRSTVYLKPGEPLVFRVAIPADIGVRKVTLILCGKPYEMSLAETWGNDTLVYEARVTLPPKNDLYSWKILIVTNRGSLESCTQKTMVIFNSNNTETTQNYLVGNEKNYTTQSTSQLFQNTTTVPNTNNTIQQGEDTSIGNNSLIFPITLVIVTTSIIATVILKRNQ</sequence>
<evidence type="ECO:0000313" key="2">
    <source>
        <dbReference type="EMBL" id="ABN69968.1"/>
    </source>
</evidence>
<evidence type="ECO:0000256" key="1">
    <source>
        <dbReference type="SAM" id="Phobius"/>
    </source>
</evidence>
<gene>
    <name evidence="2" type="ordered locus">Smar_0868</name>
</gene>
<organism evidence="2 3">
    <name type="scientific">Staphylothermus marinus (strain ATCC 43588 / DSM 3639 / JCM 9404 / F1)</name>
    <dbReference type="NCBI Taxonomy" id="399550"/>
    <lineage>
        <taxon>Archaea</taxon>
        <taxon>Thermoproteota</taxon>
        <taxon>Thermoprotei</taxon>
        <taxon>Desulfurococcales</taxon>
        <taxon>Desulfurococcaceae</taxon>
        <taxon>Staphylothermus</taxon>
    </lineage>
</organism>
<dbReference type="EMBL" id="CP000575">
    <property type="protein sequence ID" value="ABN69968.1"/>
    <property type="molecule type" value="Genomic_DNA"/>
</dbReference>
<dbReference type="AlphaFoldDB" id="A3DMV8"/>
<proteinExistence type="predicted"/>
<keyword evidence="1" id="KW-0812">Transmembrane</keyword>
<keyword evidence="1" id="KW-1133">Transmembrane helix</keyword>
<dbReference type="HOGENOM" id="CLU_1217632_0_0_2"/>
<keyword evidence="1" id="KW-0472">Membrane</keyword>
<reference evidence="3" key="1">
    <citation type="journal article" date="2009" name="BMC Genomics">
        <title>The complete genome sequence of Staphylothermus marinus reveals differences in sulfur metabolism among heterotrophic Crenarchaeota.</title>
        <authorList>
            <person name="Anderson I.J."/>
            <person name="Dharmarajan L."/>
            <person name="Rodriguez J."/>
            <person name="Hooper S."/>
            <person name="Porat I."/>
            <person name="Ulrich L.E."/>
            <person name="Elkins J.G."/>
            <person name="Mavromatis K."/>
            <person name="Sun H."/>
            <person name="Land M."/>
            <person name="Lapidus A."/>
            <person name="Lucas S."/>
            <person name="Barry K."/>
            <person name="Huber H."/>
            <person name="Zhulin I.B."/>
            <person name="Whitman W.B."/>
            <person name="Mukhopadhyay B."/>
            <person name="Woese C."/>
            <person name="Bristow J."/>
            <person name="Kyrpides N."/>
        </authorList>
    </citation>
    <scope>NUCLEOTIDE SEQUENCE [LARGE SCALE GENOMIC DNA]</scope>
    <source>
        <strain evidence="3">ATCC 43588 / DSM 3639 / JCM 9404 / F1</strain>
    </source>
</reference>
<accession>A3DMV8</accession>
<name>A3DMV8_STAMF</name>
<dbReference type="KEGG" id="smr:Smar_0868"/>
<dbReference type="OrthoDB" id="377998at2157"/>
<dbReference type="Proteomes" id="UP000000254">
    <property type="component" value="Chromosome"/>
</dbReference>
<reference evidence="2 3" key="2">
    <citation type="journal article" date="2009" name="Stand. Genomic Sci.">
        <title>Complete genome sequence of Staphylothermus marinus Stetter and Fiala 1986 type strain F1.</title>
        <authorList>
            <person name="Anderson I.J."/>
            <person name="Sun H."/>
            <person name="Lapidus A."/>
            <person name="Copeland A."/>
            <person name="Glavina Del Rio T."/>
            <person name="Tice H."/>
            <person name="Dalin E."/>
            <person name="Lucas S."/>
            <person name="Barry K."/>
            <person name="Land M."/>
            <person name="Richardson P."/>
            <person name="Huber H."/>
            <person name="Kyrpides N.C."/>
        </authorList>
    </citation>
    <scope>NUCLEOTIDE SEQUENCE [LARGE SCALE GENOMIC DNA]</scope>
    <source>
        <strain evidence="3">ATCC 43588 / DSM 3639 / JCM 9404 / F1</strain>
    </source>
</reference>